<keyword evidence="1" id="KW-0233">DNA recombination</keyword>
<dbReference type="InterPro" id="IPR043502">
    <property type="entry name" value="DNA/RNA_pol_sf"/>
</dbReference>
<feature type="compositionally biased region" description="Acidic residues" evidence="3">
    <location>
        <begin position="1295"/>
        <end position="1310"/>
    </location>
</feature>
<feature type="compositionally biased region" description="Basic and acidic residues" evidence="3">
    <location>
        <begin position="344"/>
        <end position="365"/>
    </location>
</feature>
<feature type="coiled-coil region" evidence="2">
    <location>
        <begin position="1760"/>
        <end position="1797"/>
    </location>
</feature>
<dbReference type="Proteomes" id="UP001152797">
    <property type="component" value="Unassembled WGS sequence"/>
</dbReference>
<dbReference type="Gene3D" id="3.60.10.10">
    <property type="entry name" value="Endonuclease/exonuclease/phosphatase"/>
    <property type="match status" value="1"/>
</dbReference>
<feature type="region of interest" description="Disordered" evidence="3">
    <location>
        <begin position="1259"/>
        <end position="1331"/>
    </location>
</feature>
<feature type="compositionally biased region" description="Basic and acidic residues" evidence="3">
    <location>
        <begin position="321"/>
        <end position="336"/>
    </location>
</feature>
<evidence type="ECO:0000313" key="5">
    <source>
        <dbReference type="EMBL" id="CAI3992503.1"/>
    </source>
</evidence>
<accession>A0A9P1CKC5</accession>
<dbReference type="InterPro" id="IPR013762">
    <property type="entry name" value="Integrase-like_cat_sf"/>
</dbReference>
<evidence type="ECO:0000256" key="3">
    <source>
        <dbReference type="SAM" id="MobiDB-lite"/>
    </source>
</evidence>
<dbReference type="Gene3D" id="3.90.70.80">
    <property type="match status" value="1"/>
</dbReference>
<keyword evidence="2" id="KW-0175">Coiled coil</keyword>
<dbReference type="SUPFAM" id="SSF54001">
    <property type="entry name" value="Cysteine proteinases"/>
    <property type="match status" value="1"/>
</dbReference>
<dbReference type="CDD" id="cd09275">
    <property type="entry name" value="RNase_HI_RT_DIRS1"/>
    <property type="match status" value="1"/>
</dbReference>
<protein>
    <recommendedName>
        <fullName evidence="4">OTU domain-containing protein</fullName>
    </recommendedName>
</protein>
<evidence type="ECO:0000313" key="7">
    <source>
        <dbReference type="Proteomes" id="UP001152797"/>
    </source>
</evidence>
<feature type="compositionally biased region" description="Basic and acidic residues" evidence="3">
    <location>
        <begin position="1277"/>
        <end position="1292"/>
    </location>
</feature>
<organism evidence="5">
    <name type="scientific">Cladocopium goreaui</name>
    <dbReference type="NCBI Taxonomy" id="2562237"/>
    <lineage>
        <taxon>Eukaryota</taxon>
        <taxon>Sar</taxon>
        <taxon>Alveolata</taxon>
        <taxon>Dinophyceae</taxon>
        <taxon>Suessiales</taxon>
        <taxon>Symbiodiniaceae</taxon>
        <taxon>Cladocopium</taxon>
    </lineage>
</organism>
<reference evidence="6" key="2">
    <citation type="submission" date="2024-04" db="EMBL/GenBank/DDBJ databases">
        <authorList>
            <person name="Chen Y."/>
            <person name="Shah S."/>
            <person name="Dougan E. K."/>
            <person name="Thang M."/>
            <person name="Chan C."/>
        </authorList>
    </citation>
    <scope>NUCLEOTIDE SEQUENCE [LARGE SCALE GENOMIC DNA]</scope>
</reference>
<dbReference type="Gene3D" id="1.10.443.10">
    <property type="entry name" value="Intergrase catalytic core"/>
    <property type="match status" value="1"/>
</dbReference>
<dbReference type="SUPFAM" id="SSF56349">
    <property type="entry name" value="DNA breaking-rejoining enzymes"/>
    <property type="match status" value="1"/>
</dbReference>
<dbReference type="EMBL" id="CAMXCT030001720">
    <property type="protein sequence ID" value="CAL4779815.1"/>
    <property type="molecule type" value="Genomic_DNA"/>
</dbReference>
<dbReference type="OrthoDB" id="7477527at2759"/>
<evidence type="ECO:0000259" key="4">
    <source>
        <dbReference type="PROSITE" id="PS50802"/>
    </source>
</evidence>
<reference evidence="5" key="1">
    <citation type="submission" date="2022-10" db="EMBL/GenBank/DDBJ databases">
        <authorList>
            <person name="Chen Y."/>
            <person name="Dougan E. K."/>
            <person name="Chan C."/>
            <person name="Rhodes N."/>
            <person name="Thang M."/>
        </authorList>
    </citation>
    <scope>NUCLEOTIDE SEQUENCE</scope>
</reference>
<feature type="region of interest" description="Disordered" evidence="3">
    <location>
        <begin position="3095"/>
        <end position="3144"/>
    </location>
</feature>
<keyword evidence="7" id="KW-1185">Reference proteome</keyword>
<feature type="region of interest" description="Disordered" evidence="3">
    <location>
        <begin position="3176"/>
        <end position="3213"/>
    </location>
</feature>
<evidence type="ECO:0000313" key="6">
    <source>
        <dbReference type="EMBL" id="CAL1145878.1"/>
    </source>
</evidence>
<feature type="non-terminal residue" evidence="5">
    <location>
        <position position="1"/>
    </location>
</feature>
<feature type="region of interest" description="Disordered" evidence="3">
    <location>
        <begin position="713"/>
        <end position="734"/>
    </location>
</feature>
<feature type="region of interest" description="Disordered" evidence="3">
    <location>
        <begin position="3520"/>
        <end position="3547"/>
    </location>
</feature>
<evidence type="ECO:0000256" key="1">
    <source>
        <dbReference type="ARBA" id="ARBA00023172"/>
    </source>
</evidence>
<dbReference type="EMBL" id="CAMXCT010001720">
    <property type="protein sequence ID" value="CAI3992503.1"/>
    <property type="molecule type" value="Genomic_DNA"/>
</dbReference>
<dbReference type="EMBL" id="CAMXCT020001720">
    <property type="protein sequence ID" value="CAL1145878.1"/>
    <property type="molecule type" value="Genomic_DNA"/>
</dbReference>
<gene>
    <name evidence="5" type="ORF">C1SCF055_LOCUS19328</name>
</gene>
<dbReference type="GO" id="GO:0003677">
    <property type="term" value="F:DNA binding"/>
    <property type="evidence" value="ECO:0007669"/>
    <property type="project" value="InterPro"/>
</dbReference>
<sequence length="3639" mass="409192">DGVWRGFVGQVGDPGTNIGHLVGLVWRVARKHVFLANGGLEADFQDIEPWDFTRNPGQAAAPASPPKASSVKENVLKMASLVDQTDESELLPASMDKVQEWTQRYITLMRAPPEEEEEATDAQLAVLHKRTVVLGHPPYVDFSVWTPFGRRSLRSQKFRTYVPLGDGSYIIKELPGPQNLTQWMACWRVFKVAALALGIVSLAALQQYEKAIEKLTLQWPLAWGLIVLADDKGRAERLEKIRRNVMIDQQAGRVLPLDWDEQNPWSACFKMLAKDEQYWSEQVRHPAAAWTAAGSHGVPVAPAEAIAATHVVGGSDVLQAPKEEKDERRRQANRDKRSARKRRQWEDREELCKLKSQRSDSDKGQGKGQNQGKGKSKDKTGAEICFSWAQAKGTCADVPVGMEEDNVDWDPDDVSVIQGEWHPQALELLRSTGDFAKYKESRTFRFVHLFSGARDVLKPALEKAAAKEGLRIKVESYDRDGPQKQNLADDRPYMDLLETVDTIDGMHAGFPCGSFSMVRNRPGGPPPVRSREFPYGLPTNDVLQQKEADTGTVLAVRSSMLASKVLDNHRKRKVGEVATLENPPGSEAGQDCPAWLLPEIVDFLKVYQAQNAFFNSCIYMQGKHRWLKPARWSGRLQDLEELAGKCACPSWVVHEMLRGKDKTSAAAEYPAALAERYANLVIKVFKQNLQLEFWRYKLQTKEGEVNKLQKNWVKSREARTPPPPSAEGMASSSKRAWQVGDISKDLIPRPDLMSKKQRKESIPHYASKWGMRAWMQRCLQRPPEHLDVTSGQAMSATCRRRVRCHSAVPLLVAPRRWEMLRLRIDGAREILISRLQQFLAGIDAWLLQSPLCQKHLKLRFNVLQRPALRLPTPWIRNAHNQPVQGDWYKGSSDDYDYGYWNYEIARGPPISAVNPCEWSMAIKLGQKNAYIQQVGDGKQSEYNLVCVRSLDDLLEIQDMRKAMECLSPLSVLIDGKVSLAEGRHVKVSVKRGPNRMKLEEMTFACLGLASLAPKPRDPKTINLQKYQPDPKVSIRVCAPAQYREAFLPQGEWDKAKSILTEMANWQVTPVSTLVGGTWQWKKVGKCHTLVGHLRVSPKVAAALESQSGKRAIFVTTTGVGRRPEKVKWLLKAASMTCDNYLRESMNEAIARGQSLKFRMGGGSDIGILYLPTDSIPKKNIHVHIDGVPRSWDATHVTTFMEEQGWEQVVPITWRNFRRQVKWILKAQPPDDPYDQTNSNCTWHYVDDVDQSLEIHVTKAEGRFPKPQHVQPATPPKRRFETQKRTHADHEVLDTQMDEPENSEEDEEAVEGDGNGQEKERPRSRSPARVKPKKLNFKETTEMIKPEWDEVADLINNKGFEEVDFGGNGDCGFRAIGCALDYYKDPTQVRTPEQCQRAGAKLRSQVVTHCRKHEKSFLPFFAPDPETANEDPTLQSQSSFQDWLDAMGRPRTWIDGVALRALSIKTGHVIVIWKKENKKAPWRRTTLAPTFDQGWAKAAKGTQPIAVLLKDDHYTWLKPPQKETVPNAWLKETVFPARHDLQGCLLACSAVTRAVHAAMEKVSDPDFAPTALTVEEDAERLETPDEFDVVCLQEANMSDVEIKVLAAAAWKSGVQVGHMWVGNVYCAHHPEREAFMTEAFQLCHSWSPNVWTLVGDFNDTPEESPLAFGLTSSGYSSCLPPPGVSSRWESQRVIDFAICNGTILDSTLKMCPERYSDHKAFYFDVKAEGADGALTKVVMVPANVYLPQDTDRGIDWTERLADAWQQNRQVWQEIKVKAEQEIREADNMSEAVKQHKSDRIWDHLNLLLETFLQKQAQWAQEHELPMRPYRKAKRAKGSIPTFRHVPLVIHQPHAPNDSNQLRTRMRLWGRLSEAERRQHHDNAVENSKDLQKLWKRIRRCPLYQAGMTAKDAETEVQRQTDASRQRRLSNWKVRLQQENAQVFRWVRSSESAPTVTLYDDEVDPDDPASMDSSGALVKIESFWQRVWNRDNSDAWTPQQYLREYGGAPEVEENWSPVSAQALSASAARQRHRAGGPDGWTGSEMAAWPYNMWADLEFVVFQAWEQLGCFPKCWHFMTQVMLPKGNGQRLSDSATPTSKLRPISLMSCWWRIYVSARLDGDIERRWLESHLLTTQAGGRQPTKRQDMMQLEELCNGVTENLFALGAAMGFGSMLPKEQGRIEKAMACAAKVRLAPISAARRSFVGALAAGSKATYGWLVRAPPGTGLMSKLETRLRRVGYCHRMSSPALIRLVMGHPVDIQFQSGAALIGAVHRTVRRIRRIFSDWDLSGGAGTVATKVVVLCGWWALCCVVQRNGEKENEFYLGGMRNPDVSVSKLHMVASVGMDISRAWNRFIKDNPKALDIAATYGGPDCKPDLETANNWRAALEKMLKAKEFEDVIIREDYEFRTPLNTKLLAAWQRATRDPEVYVVDWARRGVPLGMNKRIDTCGIFPAARDEYMEHGDAPPLELMENTRNYTSFYDLMDAAKEEIGRYVDKGFAIVRDMDWIADRFSSGTVSRMGLIQKIKDDGRVKNRVVVDMLRSGGNSRSSVPERLILPRVQDVLQGARRLYSFQDDLKALAEREGQFILYTALLFGFKAVPLLMARLAAMFTRFLQSLLAKGEGVIQTYMDDPLILLAGTDARRNRTLALLLYSMWALGINIAYHKGERGLRVTWIGVVFELDLEREVLKLTVSRKMANELHEKLKSWETGMISLRDLRATTGRLSWLAGILPRCRWAVSILYAVVAAAEKDARDGTEEARAANRPSDQRPKPFLVPAARVKLPRQWLVTFLERAEQFMLRTEAFYPMHPDLAIITDASPQGVGAILCYVNLGRGELIPWAAMEAPVRKEDTDWLGLEFGEASSQGALEAWAVLLAVRMWKTRLRQVPLLIKSDSTVALAIAQKLSSPSPTVNWVGAELALRLEWLDVPKLIVHHLPGRFNVEADWLSRPHERPAEVPWALRGVKIQKFEGEARRRSQVPPPGVAPQMWGAKSETILQAFECRHQACMAAAIWEIQQHGVGSYGVATCHGRQRLAMGAPFRAGGLDGPSNGPMQGLLQALPDITGHAQSNGGRPGVERSDMPLLQYMCGEAFSFHPNLTGGSKRPRGGPLAKAKVNNTRKALHIPNSQRQPRPRQGHGMQGKADHVGYGERGLKATCGAPKLSSWTMTGAVNVDPMKWEGVKESNNRPREQETEGSGEGHGRAEGAPRADGRRKGSMEKAFEIASNSSDFRKAVEGLTKNFWAKSTTAVKRSRRQEVLKLAEMVMGRLPVFPLTKGGVEGVAAALKAAELASGDQYLNELKLMHVEAGHPIEAWLMRVLALCKKSLTRNRGPVKRAPEVTLESIPWTAWSLRGGHKVPLATLAFAWGVAWMLRVIELSRVKWEHVSWDMVKRTVRLYIPQSKADQQGLGVARTLQCCGESPCWRGCAWSLLVKLRQLRGRLAAGDGNGGMFLNNKGSTPTKKEMVDSWKELFKVDVAGHSARRTGAMAYVRRGMSIRDLAYLGRWKSSVVLVYAEEALESTPANRSLKAPETQRPMVQKETQEAGDRTPARQRAQVEEAPCPLVRPKANSLWVRSTERGGNGPLHLVENADWSIPMFQWTSACGWAFAKASAHVAFVTNPGFSSTRCRKCSTMAKLRDEVK</sequence>
<dbReference type="GO" id="GO:0006310">
    <property type="term" value="P:DNA recombination"/>
    <property type="evidence" value="ECO:0007669"/>
    <property type="project" value="UniProtKB-KW"/>
</dbReference>
<proteinExistence type="predicted"/>
<dbReference type="CDD" id="cd22744">
    <property type="entry name" value="OTU"/>
    <property type="match status" value="1"/>
</dbReference>
<dbReference type="InterPro" id="IPR011010">
    <property type="entry name" value="DNA_brk_join_enz"/>
</dbReference>
<feature type="compositionally biased region" description="Basic and acidic residues" evidence="3">
    <location>
        <begin position="3538"/>
        <end position="3547"/>
    </location>
</feature>
<dbReference type="InterPro" id="IPR003323">
    <property type="entry name" value="OTU_dom"/>
</dbReference>
<feature type="compositionally biased region" description="Polar residues" evidence="3">
    <location>
        <begin position="3113"/>
        <end position="3128"/>
    </location>
</feature>
<dbReference type="InterPro" id="IPR038765">
    <property type="entry name" value="Papain-like_cys_pep_sf"/>
</dbReference>
<dbReference type="InterPro" id="IPR036691">
    <property type="entry name" value="Endo/exonu/phosph_ase_sf"/>
</dbReference>
<dbReference type="GO" id="GO:0015074">
    <property type="term" value="P:DNA integration"/>
    <property type="evidence" value="ECO:0007669"/>
    <property type="project" value="InterPro"/>
</dbReference>
<feature type="domain" description="OTU" evidence="4">
    <location>
        <begin position="1359"/>
        <end position="1519"/>
    </location>
</feature>
<feature type="region of interest" description="Disordered" evidence="3">
    <location>
        <begin position="313"/>
        <end position="379"/>
    </location>
</feature>
<name>A0A9P1CKC5_9DINO</name>
<dbReference type="SUPFAM" id="SSF56672">
    <property type="entry name" value="DNA/RNA polymerases"/>
    <property type="match status" value="1"/>
</dbReference>
<dbReference type="SUPFAM" id="SSF56219">
    <property type="entry name" value="DNase I-like"/>
    <property type="match status" value="1"/>
</dbReference>
<comment type="caution">
    <text evidence="5">The sequence shown here is derived from an EMBL/GenBank/DDBJ whole genome shotgun (WGS) entry which is preliminary data.</text>
</comment>
<evidence type="ECO:0000256" key="2">
    <source>
        <dbReference type="SAM" id="Coils"/>
    </source>
</evidence>
<feature type="non-terminal residue" evidence="5">
    <location>
        <position position="3639"/>
    </location>
</feature>
<dbReference type="PROSITE" id="PS50802">
    <property type="entry name" value="OTU"/>
    <property type="match status" value="1"/>
</dbReference>